<evidence type="ECO:0000256" key="3">
    <source>
        <dbReference type="RuleBase" id="RU000441"/>
    </source>
</evidence>
<protein>
    <recommendedName>
        <fullName evidence="3">Citrate synthase</fullName>
    </recommendedName>
</protein>
<dbReference type="InterPro" id="IPR036969">
    <property type="entry name" value="Citrate_synthase_sf"/>
</dbReference>
<dbReference type="Proteomes" id="UP000256328">
    <property type="component" value="Unassembled WGS sequence"/>
</dbReference>
<keyword evidence="5" id="KW-1185">Reference proteome</keyword>
<comment type="similarity">
    <text evidence="1 3">Belongs to the citrate synthase family.</text>
</comment>
<organism evidence="4 5">
    <name type="scientific">Coleophoma crateriformis</name>
    <dbReference type="NCBI Taxonomy" id="565419"/>
    <lineage>
        <taxon>Eukaryota</taxon>
        <taxon>Fungi</taxon>
        <taxon>Dikarya</taxon>
        <taxon>Ascomycota</taxon>
        <taxon>Pezizomycotina</taxon>
        <taxon>Leotiomycetes</taxon>
        <taxon>Helotiales</taxon>
        <taxon>Dermateaceae</taxon>
        <taxon>Coleophoma</taxon>
    </lineage>
</organism>
<accession>A0A3D8Q576</accession>
<comment type="caution">
    <text evidence="4">The sequence shown here is derived from an EMBL/GenBank/DDBJ whole genome shotgun (WGS) entry which is preliminary data.</text>
</comment>
<reference evidence="4 5" key="1">
    <citation type="journal article" date="2018" name="IMA Fungus">
        <title>IMA Genome-F 9: Draft genome sequence of Annulohypoxylon stygium, Aspergillus mulundensis, Berkeleyomyces basicola (syn. Thielaviopsis basicola), Ceratocystis smalleyi, two Cercospora beticola strains, Coleophoma cylindrospora, Fusarium fracticaudum, Phialophora cf. hyalina, and Morchella septimelata.</title>
        <authorList>
            <person name="Wingfield B.D."/>
            <person name="Bills G.F."/>
            <person name="Dong Y."/>
            <person name="Huang W."/>
            <person name="Nel W.J."/>
            <person name="Swalarsk-Parry B.S."/>
            <person name="Vaghefi N."/>
            <person name="Wilken P.M."/>
            <person name="An Z."/>
            <person name="de Beer Z.W."/>
            <person name="De Vos L."/>
            <person name="Chen L."/>
            <person name="Duong T.A."/>
            <person name="Gao Y."/>
            <person name="Hammerbacher A."/>
            <person name="Kikkert J.R."/>
            <person name="Li Y."/>
            <person name="Li H."/>
            <person name="Li K."/>
            <person name="Li Q."/>
            <person name="Liu X."/>
            <person name="Ma X."/>
            <person name="Naidoo K."/>
            <person name="Pethybridge S.J."/>
            <person name="Sun J."/>
            <person name="Steenkamp E.T."/>
            <person name="van der Nest M.A."/>
            <person name="van Wyk S."/>
            <person name="Wingfield M.J."/>
            <person name="Xiong C."/>
            <person name="Yue Q."/>
            <person name="Zhang X."/>
        </authorList>
    </citation>
    <scope>NUCLEOTIDE SEQUENCE [LARGE SCALE GENOMIC DNA]</scope>
    <source>
        <strain evidence="4 5">BP5796</strain>
    </source>
</reference>
<dbReference type="GO" id="GO:0005975">
    <property type="term" value="P:carbohydrate metabolic process"/>
    <property type="evidence" value="ECO:0007669"/>
    <property type="project" value="TreeGrafter"/>
</dbReference>
<dbReference type="GO" id="GO:0005759">
    <property type="term" value="C:mitochondrial matrix"/>
    <property type="evidence" value="ECO:0007669"/>
    <property type="project" value="TreeGrafter"/>
</dbReference>
<dbReference type="AlphaFoldDB" id="A0A3D8Q576"/>
<dbReference type="Pfam" id="PF00285">
    <property type="entry name" value="Citrate_synt"/>
    <property type="match status" value="1"/>
</dbReference>
<dbReference type="PRINTS" id="PR00143">
    <property type="entry name" value="CITRTSNTHASE"/>
</dbReference>
<keyword evidence="2 3" id="KW-0808">Transferase</keyword>
<dbReference type="Gene3D" id="1.10.230.10">
    <property type="entry name" value="Cytochrome P450-Terp, domain 2"/>
    <property type="match status" value="1"/>
</dbReference>
<name>A0A3D8Q576_9HELO</name>
<dbReference type="SUPFAM" id="SSF48256">
    <property type="entry name" value="Citrate synthase"/>
    <property type="match status" value="1"/>
</dbReference>
<dbReference type="EMBL" id="PDLN01000024">
    <property type="protein sequence ID" value="RDW56963.1"/>
    <property type="molecule type" value="Genomic_DNA"/>
</dbReference>
<dbReference type="PANTHER" id="PTHR11739:SF4">
    <property type="entry name" value="CITRATE SYNTHASE, PEROXISOMAL"/>
    <property type="match status" value="1"/>
</dbReference>
<evidence type="ECO:0000313" key="5">
    <source>
        <dbReference type="Proteomes" id="UP000256328"/>
    </source>
</evidence>
<evidence type="ECO:0000313" key="4">
    <source>
        <dbReference type="EMBL" id="RDW56963.1"/>
    </source>
</evidence>
<dbReference type="InterPro" id="IPR002020">
    <property type="entry name" value="Citrate_synthase"/>
</dbReference>
<dbReference type="Gene3D" id="1.10.580.10">
    <property type="entry name" value="Citrate Synthase, domain 1"/>
    <property type="match status" value="1"/>
</dbReference>
<dbReference type="GO" id="GO:0046912">
    <property type="term" value="F:acyltransferase activity, acyl groups converted into alkyl on transfer"/>
    <property type="evidence" value="ECO:0007669"/>
    <property type="project" value="InterPro"/>
</dbReference>
<evidence type="ECO:0000256" key="1">
    <source>
        <dbReference type="ARBA" id="ARBA00010566"/>
    </source>
</evidence>
<proteinExistence type="inferred from homology"/>
<evidence type="ECO:0000256" key="2">
    <source>
        <dbReference type="ARBA" id="ARBA00022679"/>
    </source>
</evidence>
<dbReference type="InterPro" id="IPR016143">
    <property type="entry name" value="Citrate_synth-like_sm_a-sub"/>
</dbReference>
<gene>
    <name evidence="4" type="ORF">BP5796_13030</name>
</gene>
<dbReference type="OrthoDB" id="435022at2759"/>
<dbReference type="InterPro" id="IPR016142">
    <property type="entry name" value="Citrate_synth-like_lrg_a-sub"/>
</dbReference>
<sequence length="391" mass="43142">MTSVDGELSIEDSRTSAKYRIPIRNNSILAADLVKIRGPKKGKSLTKNGDGLLLFDNGLQYTAIKKSKISARDAATGMPLYRGYSMEKLTEMGADFEDLFHLMVLGSYPNAEEREWLRAALAKEMMEVPDAVVKVVQAFPRDSPAMSMLLAGLSAYISAYPHGIPALQGSFIYHANPRLADKAAIKTTAAYAVVLGLVSCHRKRIPFKRASASGTFYSNLFTMMGMVGPNDQVDPKILDLFKRGAIYNADNGMTHSTFVLLTAASAFPDPISCLTSAVAAAYGPLHYGAQEAMWNNLQSIGAKENVPAFLEKVKRKERRLFGYGHRAFAVEDPRLKPVMGWLRELNVSEKTQPLFGLANEIDRVASKDEYFRTRGLSANADFYTAFYFNAM</sequence>
<dbReference type="PANTHER" id="PTHR11739">
    <property type="entry name" value="CITRATE SYNTHASE"/>
    <property type="match status" value="1"/>
</dbReference>
<dbReference type="GO" id="GO:0006099">
    <property type="term" value="P:tricarboxylic acid cycle"/>
    <property type="evidence" value="ECO:0007669"/>
    <property type="project" value="TreeGrafter"/>
</dbReference>